<dbReference type="GO" id="GO:0016757">
    <property type="term" value="F:glycosyltransferase activity"/>
    <property type="evidence" value="ECO:0007669"/>
    <property type="project" value="InterPro"/>
</dbReference>
<dbReference type="PANTHER" id="PTHR46401">
    <property type="entry name" value="GLYCOSYLTRANSFERASE WBBK-RELATED"/>
    <property type="match status" value="1"/>
</dbReference>
<dbReference type="OrthoDB" id="9797829at2"/>
<dbReference type="EMBL" id="RQHV01000061">
    <property type="protein sequence ID" value="TGN08045.1"/>
    <property type="molecule type" value="Genomic_DNA"/>
</dbReference>
<keyword evidence="4" id="KW-1185">Reference proteome</keyword>
<keyword evidence="1 3" id="KW-0808">Transferase</keyword>
<proteinExistence type="predicted"/>
<evidence type="ECO:0000313" key="3">
    <source>
        <dbReference type="EMBL" id="TGN08045.1"/>
    </source>
</evidence>
<protein>
    <submittedName>
        <fullName evidence="3">Glycosyltransferase</fullName>
    </submittedName>
</protein>
<gene>
    <name evidence="3" type="ORF">EHS11_14000</name>
</gene>
<reference evidence="3" key="1">
    <citation type="journal article" date="2019" name="PLoS Negl. Trop. Dis.">
        <title>Revisiting the worldwide diversity of Leptospira species in the environment.</title>
        <authorList>
            <person name="Vincent A.T."/>
            <person name="Schiettekatte O."/>
            <person name="Bourhy P."/>
            <person name="Veyrier F.J."/>
            <person name="Picardeau M."/>
        </authorList>
    </citation>
    <scope>NUCLEOTIDE SEQUENCE [LARGE SCALE GENOMIC DNA]</scope>
    <source>
        <strain evidence="3">201400974</strain>
    </source>
</reference>
<dbReference type="Proteomes" id="UP000298264">
    <property type="component" value="Unassembled WGS sequence"/>
</dbReference>
<dbReference type="CDD" id="cd03801">
    <property type="entry name" value="GT4_PimA-like"/>
    <property type="match status" value="1"/>
</dbReference>
<dbReference type="GO" id="GO:0009103">
    <property type="term" value="P:lipopolysaccharide biosynthetic process"/>
    <property type="evidence" value="ECO:0007669"/>
    <property type="project" value="TreeGrafter"/>
</dbReference>
<feature type="domain" description="Glycosyl transferase family 1" evidence="2">
    <location>
        <begin position="178"/>
        <end position="321"/>
    </location>
</feature>
<dbReference type="InterPro" id="IPR001296">
    <property type="entry name" value="Glyco_trans_1"/>
</dbReference>
<organism evidence="3 4">
    <name type="scientific">Leptospira ilyithenensis</name>
    <dbReference type="NCBI Taxonomy" id="2484901"/>
    <lineage>
        <taxon>Bacteria</taxon>
        <taxon>Pseudomonadati</taxon>
        <taxon>Spirochaetota</taxon>
        <taxon>Spirochaetia</taxon>
        <taxon>Leptospirales</taxon>
        <taxon>Leptospiraceae</taxon>
        <taxon>Leptospira</taxon>
    </lineage>
</organism>
<evidence type="ECO:0000259" key="2">
    <source>
        <dbReference type="Pfam" id="PF00534"/>
    </source>
</evidence>
<evidence type="ECO:0000313" key="4">
    <source>
        <dbReference type="Proteomes" id="UP000298264"/>
    </source>
</evidence>
<evidence type="ECO:0000256" key="1">
    <source>
        <dbReference type="ARBA" id="ARBA00022679"/>
    </source>
</evidence>
<dbReference type="SUPFAM" id="SSF53756">
    <property type="entry name" value="UDP-Glycosyltransferase/glycogen phosphorylase"/>
    <property type="match status" value="1"/>
</dbReference>
<dbReference type="PANTHER" id="PTHR46401:SF2">
    <property type="entry name" value="GLYCOSYLTRANSFERASE WBBK-RELATED"/>
    <property type="match status" value="1"/>
</dbReference>
<accession>A0A4R9LKE6</accession>
<dbReference type="Pfam" id="PF00534">
    <property type="entry name" value="Glycos_transf_1"/>
    <property type="match status" value="1"/>
</dbReference>
<dbReference type="RefSeq" id="WP_135765024.1">
    <property type="nucleotide sequence ID" value="NZ_RQHV01000061.1"/>
</dbReference>
<dbReference type="AlphaFoldDB" id="A0A4R9LKE6"/>
<comment type="caution">
    <text evidence="3">The sequence shown here is derived from an EMBL/GenBank/DDBJ whole genome shotgun (WGS) entry which is preliminary data.</text>
</comment>
<dbReference type="Gene3D" id="3.40.50.2000">
    <property type="entry name" value="Glycogen Phosphorylase B"/>
    <property type="match status" value="2"/>
</dbReference>
<name>A0A4R9LKE6_9LEPT</name>
<sequence>MRTIIFFSHVKDLTLFKTVAYYEQDIRALEDLGYKVIVTNRILDLFLTKCDFIYVWWWTYSIFGLIAGYLRNKKVIISGAFHYSTPLMQGTDFIRRSFLYKILVRLGLIFADANIFISDIEFNDVKKNLAVKNPYIIGCCIDGKKYSPRKNTKKKSKQAGKAPYQLTVISWLEQHNMERKRIFQLMNVVKVLDEKDISIHFNVCGRPGPGFANLEQHVNHLEIKHLVTFHGNVTEEFKVELLHRTDLYMAPTLYEGFGLAVAEAMACECPILTSANGAITEVVGDTGIYTDPLSIDSMVEATIKILKNEPLRNKMGSRARARILSQFTFENKRIAMMNMLKDLNVYSECIESQEG</sequence>